<keyword evidence="9" id="KW-1185">Reference proteome</keyword>
<dbReference type="InterPro" id="IPR041645">
    <property type="entry name" value="ADAMTS_CR_2"/>
</dbReference>
<organism evidence="8 9">
    <name type="scientific">Bugula neritina</name>
    <name type="common">Brown bryozoan</name>
    <name type="synonym">Sertularia neritina</name>
    <dbReference type="NCBI Taxonomy" id="10212"/>
    <lineage>
        <taxon>Eukaryota</taxon>
        <taxon>Metazoa</taxon>
        <taxon>Spiralia</taxon>
        <taxon>Lophotrochozoa</taxon>
        <taxon>Bryozoa</taxon>
        <taxon>Gymnolaemata</taxon>
        <taxon>Cheilostomatida</taxon>
        <taxon>Flustrina</taxon>
        <taxon>Buguloidea</taxon>
        <taxon>Bugulidae</taxon>
        <taxon>Bugula</taxon>
    </lineage>
</organism>
<keyword evidence="5" id="KW-0325">Glycoprotein</keyword>
<dbReference type="AlphaFoldDB" id="A0A7J7KJX8"/>
<dbReference type="GO" id="GO:0046872">
    <property type="term" value="F:metal ion binding"/>
    <property type="evidence" value="ECO:0007669"/>
    <property type="project" value="UniProtKB-KW"/>
</dbReference>
<evidence type="ECO:0000256" key="1">
    <source>
        <dbReference type="ARBA" id="ARBA00022723"/>
    </source>
</evidence>
<keyword evidence="4" id="KW-1015">Disulfide bond</keyword>
<evidence type="ECO:0000313" key="8">
    <source>
        <dbReference type="EMBL" id="KAF6038563.1"/>
    </source>
</evidence>
<protein>
    <recommendedName>
        <fullName evidence="7">ADAMTS cysteine-rich domain-containing protein</fullName>
    </recommendedName>
</protein>
<keyword evidence="3" id="KW-0862">Zinc</keyword>
<accession>A0A7J7KJX8</accession>
<name>A0A7J7KJX8_BUGNE</name>
<evidence type="ECO:0000256" key="3">
    <source>
        <dbReference type="ARBA" id="ARBA00022833"/>
    </source>
</evidence>
<reference evidence="8" key="1">
    <citation type="submission" date="2020-06" db="EMBL/GenBank/DDBJ databases">
        <title>Draft genome of Bugula neritina, a colonial animal packing powerful symbionts and potential medicines.</title>
        <authorList>
            <person name="Rayko M."/>
        </authorList>
    </citation>
    <scope>NUCLEOTIDE SEQUENCE [LARGE SCALE GENOMIC DNA]</scope>
    <source>
        <strain evidence="8">Kwan_BN1</strain>
    </source>
</reference>
<feature type="region of interest" description="Disordered" evidence="6">
    <location>
        <begin position="159"/>
        <end position="187"/>
    </location>
</feature>
<evidence type="ECO:0000256" key="4">
    <source>
        <dbReference type="ARBA" id="ARBA00023157"/>
    </source>
</evidence>
<evidence type="ECO:0000313" key="9">
    <source>
        <dbReference type="Proteomes" id="UP000593567"/>
    </source>
</evidence>
<evidence type="ECO:0000256" key="5">
    <source>
        <dbReference type="ARBA" id="ARBA00023180"/>
    </source>
</evidence>
<gene>
    <name evidence="8" type="ORF">EB796_003125</name>
</gene>
<feature type="domain" description="ADAMTS cysteine-rich" evidence="7">
    <location>
        <begin position="78"/>
        <end position="148"/>
    </location>
</feature>
<dbReference type="EMBL" id="VXIV02000397">
    <property type="protein sequence ID" value="KAF6038563.1"/>
    <property type="molecule type" value="Genomic_DNA"/>
</dbReference>
<evidence type="ECO:0000256" key="2">
    <source>
        <dbReference type="ARBA" id="ARBA00022801"/>
    </source>
</evidence>
<evidence type="ECO:0000259" key="7">
    <source>
        <dbReference type="Pfam" id="PF17771"/>
    </source>
</evidence>
<dbReference type="GO" id="GO:0016787">
    <property type="term" value="F:hydrolase activity"/>
    <property type="evidence" value="ECO:0007669"/>
    <property type="project" value="UniProtKB-KW"/>
</dbReference>
<proteinExistence type="predicted"/>
<comment type="caution">
    <text evidence="8">The sequence shown here is derived from an EMBL/GenBank/DDBJ whole genome shotgun (WGS) entry which is preliminary data.</text>
</comment>
<sequence>MSHDGSPGPYQNAPSAVACRWGDFNLMGQPTYVKARTRWSTCSVNQLQYWAWYSGKATCVRYPPSSNPYPLSSTKLRVYDVQRQCQVRHGSQATFPSFCQKLDKVNDEMCYKLMCYDSATGQCKYGFGAAPGTPCDPTGQYICYQGACQNKANIPGISNTGNSGSSNTGNSGNSGNQGNSGSSSSNGNQCVDTPGMTFGSGNNCAQYLSNSANSYACDWQIIRQHCCQSRRTYCGSNNNPQGCVDNPTVNIGGLNCGWYLYRHASQSTCNWDYVKQQCCAARLTYCSSHIIG</sequence>
<evidence type="ECO:0000256" key="6">
    <source>
        <dbReference type="SAM" id="MobiDB-lite"/>
    </source>
</evidence>
<dbReference type="Pfam" id="PF17771">
    <property type="entry name" value="ADAMTS_CR_2"/>
    <property type="match status" value="1"/>
</dbReference>
<keyword evidence="1" id="KW-0479">Metal-binding</keyword>
<dbReference type="Proteomes" id="UP000593567">
    <property type="component" value="Unassembled WGS sequence"/>
</dbReference>
<keyword evidence="2" id="KW-0378">Hydrolase</keyword>